<accession>A0AAD2FHC3</accession>
<protein>
    <submittedName>
        <fullName evidence="3">Uncharacterized protein</fullName>
    </submittedName>
</protein>
<dbReference type="Pfam" id="PF13516">
    <property type="entry name" value="LRR_6"/>
    <property type="match status" value="1"/>
</dbReference>
<dbReference type="InterPro" id="IPR032675">
    <property type="entry name" value="LRR_dom_sf"/>
</dbReference>
<comment type="caution">
    <text evidence="3">The sequence shown here is derived from an EMBL/GenBank/DDBJ whole genome shotgun (WGS) entry which is preliminary data.</text>
</comment>
<dbReference type="SUPFAM" id="SSF52047">
    <property type="entry name" value="RNI-like"/>
    <property type="match status" value="1"/>
</dbReference>
<evidence type="ECO:0000313" key="3">
    <source>
        <dbReference type="EMBL" id="CAJ1931784.1"/>
    </source>
</evidence>
<dbReference type="PANTHER" id="PTHR24111:SF0">
    <property type="entry name" value="LEUCINE-RICH REPEAT-CONTAINING PROTEIN"/>
    <property type="match status" value="1"/>
</dbReference>
<feature type="compositionally biased region" description="Acidic residues" evidence="2">
    <location>
        <begin position="139"/>
        <end position="172"/>
    </location>
</feature>
<sequence>MTSTDPSVTSSNDEGKNSELSNEAKDSQSRQDIENKIFAAFGADENEADDSGNPSSRMEETTVGERDGENKLASTETTVERKEEGTAPRRKVKKKRTVMKTEDEDSIRSEADEHDMNEHVTSEKQEKSRRRRRPRSESYPDEEGSEDGSESESDYSGDSFDGSDEEEYDDEEYLKKKAKAQQIKEKKLLTNTPGLKEIELGENSLIRYSPTDLAKAIRRNTHIQKLVLNEKNCDPVSFEILIEGLDKNESIVQLEFRRAEITKDIAVELYTALMKNTKVKKFCMKRCTFAESGLAVLFIGLQHCRSVKHIAIESCNLSDHSSNIVASAIPLMQLQSVRLQNTHMTDKGMRFFLGNLAKATTLESINVSEEKISEKAMAKLMFGIQRCTNLVRLVLFDCGLDEMSIELLAEAIEGNEKLQSINLSKNKFGNEGADILIDLLKSNNAIKNLKCDGCRISRHEKRLLKDALRYNSTFLKSLFSPEVTLSILDSVGLFEQNPTQKS</sequence>
<dbReference type="InterPro" id="IPR001611">
    <property type="entry name" value="Leu-rich_rpt"/>
</dbReference>
<feature type="compositionally biased region" description="Basic and acidic residues" evidence="2">
    <location>
        <begin position="13"/>
        <end position="35"/>
    </location>
</feature>
<gene>
    <name evidence="3" type="ORF">CYCCA115_LOCUS2543</name>
</gene>
<evidence type="ECO:0000256" key="1">
    <source>
        <dbReference type="ARBA" id="ARBA00022737"/>
    </source>
</evidence>
<dbReference type="Gene3D" id="3.80.10.10">
    <property type="entry name" value="Ribonuclease Inhibitor"/>
    <property type="match status" value="2"/>
</dbReference>
<feature type="compositionally biased region" description="Polar residues" evidence="2">
    <location>
        <begin position="1"/>
        <end position="12"/>
    </location>
</feature>
<feature type="compositionally biased region" description="Basic and acidic residues" evidence="2">
    <location>
        <begin position="57"/>
        <end position="70"/>
    </location>
</feature>
<feature type="region of interest" description="Disordered" evidence="2">
    <location>
        <begin position="1"/>
        <end position="172"/>
    </location>
</feature>
<dbReference type="Proteomes" id="UP001295423">
    <property type="component" value="Unassembled WGS sequence"/>
</dbReference>
<reference evidence="3" key="1">
    <citation type="submission" date="2023-08" db="EMBL/GenBank/DDBJ databases">
        <authorList>
            <person name="Audoor S."/>
            <person name="Bilcke G."/>
        </authorList>
    </citation>
    <scope>NUCLEOTIDE SEQUENCE</scope>
</reference>
<keyword evidence="4" id="KW-1185">Reference proteome</keyword>
<proteinExistence type="predicted"/>
<name>A0AAD2FHC3_9STRA</name>
<dbReference type="EMBL" id="CAKOGP040000180">
    <property type="protein sequence ID" value="CAJ1931784.1"/>
    <property type="molecule type" value="Genomic_DNA"/>
</dbReference>
<feature type="compositionally biased region" description="Basic residues" evidence="2">
    <location>
        <begin position="88"/>
        <end position="98"/>
    </location>
</feature>
<dbReference type="PANTHER" id="PTHR24111">
    <property type="entry name" value="LEUCINE-RICH REPEAT-CONTAINING PROTEIN 34"/>
    <property type="match status" value="1"/>
</dbReference>
<organism evidence="3 4">
    <name type="scientific">Cylindrotheca closterium</name>
    <dbReference type="NCBI Taxonomy" id="2856"/>
    <lineage>
        <taxon>Eukaryota</taxon>
        <taxon>Sar</taxon>
        <taxon>Stramenopiles</taxon>
        <taxon>Ochrophyta</taxon>
        <taxon>Bacillariophyta</taxon>
        <taxon>Bacillariophyceae</taxon>
        <taxon>Bacillariophycidae</taxon>
        <taxon>Bacillariales</taxon>
        <taxon>Bacillariaceae</taxon>
        <taxon>Cylindrotheca</taxon>
    </lineage>
</organism>
<feature type="compositionally biased region" description="Basic and acidic residues" evidence="2">
    <location>
        <begin position="78"/>
        <end position="87"/>
    </location>
</feature>
<feature type="compositionally biased region" description="Basic and acidic residues" evidence="2">
    <location>
        <begin position="106"/>
        <end position="126"/>
    </location>
</feature>
<keyword evidence="1" id="KW-0677">Repeat</keyword>
<dbReference type="AlphaFoldDB" id="A0AAD2FHC3"/>
<dbReference type="SMART" id="SM00368">
    <property type="entry name" value="LRR_RI"/>
    <property type="match status" value="2"/>
</dbReference>
<evidence type="ECO:0000256" key="2">
    <source>
        <dbReference type="SAM" id="MobiDB-lite"/>
    </source>
</evidence>
<evidence type="ECO:0000313" key="4">
    <source>
        <dbReference type="Proteomes" id="UP001295423"/>
    </source>
</evidence>
<dbReference type="InterPro" id="IPR052201">
    <property type="entry name" value="LRR-containing_regulator"/>
</dbReference>